<comment type="caution">
    <text evidence="1">The sequence shown here is derived from an EMBL/GenBank/DDBJ whole genome shotgun (WGS) entry which is preliminary data.</text>
</comment>
<keyword evidence="2" id="KW-1185">Reference proteome</keyword>
<evidence type="ECO:0000313" key="1">
    <source>
        <dbReference type="EMBL" id="RHZ82238.1"/>
    </source>
</evidence>
<dbReference type="EMBL" id="PQFF01000103">
    <property type="protein sequence ID" value="RHZ82238.1"/>
    <property type="molecule type" value="Genomic_DNA"/>
</dbReference>
<protein>
    <recommendedName>
        <fullName evidence="3">TLDc domain-containing protein</fullName>
    </recommendedName>
</protein>
<organism evidence="1 2">
    <name type="scientific">Diversispora epigaea</name>
    <dbReference type="NCBI Taxonomy" id="1348612"/>
    <lineage>
        <taxon>Eukaryota</taxon>
        <taxon>Fungi</taxon>
        <taxon>Fungi incertae sedis</taxon>
        <taxon>Mucoromycota</taxon>
        <taxon>Glomeromycotina</taxon>
        <taxon>Glomeromycetes</taxon>
        <taxon>Diversisporales</taxon>
        <taxon>Diversisporaceae</taxon>
        <taxon>Diversispora</taxon>
    </lineage>
</organism>
<dbReference type="Proteomes" id="UP000266861">
    <property type="component" value="Unassembled WGS sequence"/>
</dbReference>
<dbReference type="AlphaFoldDB" id="A0A397J665"/>
<sequence>MSLLKRDDLQIEEIKISGGEFHRILDKLSITKKFLINNFGKDINQHKALPDRPIKSVILPPRTTLITELLSPEISINYSTTNNPYDFQLILHGTRDRFVPQTIWNICHGHSNTVFLTKVTEADEIIGGYNLLARDRTTNDSFIFSLKIGIFKIQFLAE</sequence>
<accession>A0A397J665</accession>
<gene>
    <name evidence="1" type="ORF">Glove_110g127</name>
</gene>
<reference evidence="1 2" key="1">
    <citation type="submission" date="2018-08" db="EMBL/GenBank/DDBJ databases">
        <title>Genome and evolution of the arbuscular mycorrhizal fungus Diversispora epigaea (formerly Glomus versiforme) and its bacterial endosymbionts.</title>
        <authorList>
            <person name="Sun X."/>
            <person name="Fei Z."/>
            <person name="Harrison M."/>
        </authorList>
    </citation>
    <scope>NUCLEOTIDE SEQUENCE [LARGE SCALE GENOMIC DNA]</scope>
    <source>
        <strain evidence="1 2">IT104</strain>
    </source>
</reference>
<proteinExistence type="predicted"/>
<evidence type="ECO:0000313" key="2">
    <source>
        <dbReference type="Proteomes" id="UP000266861"/>
    </source>
</evidence>
<evidence type="ECO:0008006" key="3">
    <source>
        <dbReference type="Google" id="ProtNLM"/>
    </source>
</evidence>
<name>A0A397J665_9GLOM</name>